<organism evidence="1">
    <name type="scientific">marine metagenome</name>
    <dbReference type="NCBI Taxonomy" id="408172"/>
    <lineage>
        <taxon>unclassified sequences</taxon>
        <taxon>metagenomes</taxon>
        <taxon>ecological metagenomes</taxon>
    </lineage>
</organism>
<sequence length="27" mass="2845">MNGAPKHLENVAFGSLIPRSVPANLLV</sequence>
<dbReference type="EMBL" id="UINC01089832">
    <property type="protein sequence ID" value="SVC41238.1"/>
    <property type="molecule type" value="Genomic_DNA"/>
</dbReference>
<gene>
    <name evidence="1" type="ORF">METZ01_LOCUS294092</name>
</gene>
<reference evidence="1" key="1">
    <citation type="submission" date="2018-05" db="EMBL/GenBank/DDBJ databases">
        <authorList>
            <person name="Lanie J.A."/>
            <person name="Ng W.-L."/>
            <person name="Kazmierczak K.M."/>
            <person name="Andrzejewski T.M."/>
            <person name="Davidsen T.M."/>
            <person name="Wayne K.J."/>
            <person name="Tettelin H."/>
            <person name="Glass J.I."/>
            <person name="Rusch D."/>
            <person name="Podicherti R."/>
            <person name="Tsui H.-C.T."/>
            <person name="Winkler M.E."/>
        </authorList>
    </citation>
    <scope>NUCLEOTIDE SEQUENCE</scope>
</reference>
<protein>
    <submittedName>
        <fullName evidence="1">Uncharacterized protein</fullName>
    </submittedName>
</protein>
<evidence type="ECO:0000313" key="1">
    <source>
        <dbReference type="EMBL" id="SVC41238.1"/>
    </source>
</evidence>
<dbReference type="AlphaFoldDB" id="A0A382LXK7"/>
<proteinExistence type="predicted"/>
<name>A0A382LXK7_9ZZZZ</name>
<accession>A0A382LXK7</accession>